<dbReference type="Proteomes" id="UP001054252">
    <property type="component" value="Unassembled WGS sequence"/>
</dbReference>
<comment type="caution">
    <text evidence="3">The sequence shown here is derived from an EMBL/GenBank/DDBJ whole genome shotgun (WGS) entry which is preliminary data.</text>
</comment>
<keyword evidence="1" id="KW-0732">Signal</keyword>
<protein>
    <recommendedName>
        <fullName evidence="2">RPW8 domain-containing protein</fullName>
    </recommendedName>
</protein>
<reference evidence="3 4" key="1">
    <citation type="journal article" date="2021" name="Commun. Biol.">
        <title>The genome of Shorea leprosula (Dipterocarpaceae) highlights the ecological relevance of drought in aseasonal tropical rainforests.</title>
        <authorList>
            <person name="Ng K.K.S."/>
            <person name="Kobayashi M.J."/>
            <person name="Fawcett J.A."/>
            <person name="Hatakeyama M."/>
            <person name="Paape T."/>
            <person name="Ng C.H."/>
            <person name="Ang C.C."/>
            <person name="Tnah L.H."/>
            <person name="Lee C.T."/>
            <person name="Nishiyama T."/>
            <person name="Sese J."/>
            <person name="O'Brien M.J."/>
            <person name="Copetti D."/>
            <person name="Mohd Noor M.I."/>
            <person name="Ong R.C."/>
            <person name="Putra M."/>
            <person name="Sireger I.Z."/>
            <person name="Indrioko S."/>
            <person name="Kosugi Y."/>
            <person name="Izuno A."/>
            <person name="Isagi Y."/>
            <person name="Lee S.L."/>
            <person name="Shimizu K.K."/>
        </authorList>
    </citation>
    <scope>NUCLEOTIDE SEQUENCE [LARGE SCALE GENOMIC DNA]</scope>
    <source>
        <strain evidence="3">214</strain>
    </source>
</reference>
<organism evidence="3 4">
    <name type="scientific">Rubroshorea leprosula</name>
    <dbReference type="NCBI Taxonomy" id="152421"/>
    <lineage>
        <taxon>Eukaryota</taxon>
        <taxon>Viridiplantae</taxon>
        <taxon>Streptophyta</taxon>
        <taxon>Embryophyta</taxon>
        <taxon>Tracheophyta</taxon>
        <taxon>Spermatophyta</taxon>
        <taxon>Magnoliopsida</taxon>
        <taxon>eudicotyledons</taxon>
        <taxon>Gunneridae</taxon>
        <taxon>Pentapetalae</taxon>
        <taxon>rosids</taxon>
        <taxon>malvids</taxon>
        <taxon>Malvales</taxon>
        <taxon>Dipterocarpaceae</taxon>
        <taxon>Rubroshorea</taxon>
    </lineage>
</organism>
<dbReference type="EMBL" id="BPVZ01000172">
    <property type="protein sequence ID" value="GKV43716.1"/>
    <property type="molecule type" value="Genomic_DNA"/>
</dbReference>
<dbReference type="InterPro" id="IPR008808">
    <property type="entry name" value="Powdery_mildew-R_dom"/>
</dbReference>
<keyword evidence="4" id="KW-1185">Reference proteome</keyword>
<dbReference type="Pfam" id="PF05659">
    <property type="entry name" value="RPW8"/>
    <property type="match status" value="1"/>
</dbReference>
<proteinExistence type="predicted"/>
<evidence type="ECO:0000313" key="3">
    <source>
        <dbReference type="EMBL" id="GKV43716.1"/>
    </source>
</evidence>
<accession>A0AAV5M1Q7</accession>
<dbReference type="AlphaFoldDB" id="A0AAV5M1Q7"/>
<feature type="domain" description="RPW8" evidence="2">
    <location>
        <begin position="1"/>
        <end position="140"/>
    </location>
</feature>
<evidence type="ECO:0000259" key="2">
    <source>
        <dbReference type="PROSITE" id="PS51153"/>
    </source>
</evidence>
<feature type="signal peptide" evidence="1">
    <location>
        <begin position="1"/>
        <end position="24"/>
    </location>
</feature>
<feature type="chain" id="PRO_5043338415" description="RPW8 domain-containing protein" evidence="1">
    <location>
        <begin position="25"/>
        <end position="150"/>
    </location>
</feature>
<dbReference type="PROSITE" id="PS51153">
    <property type="entry name" value="RPW8"/>
    <property type="match status" value="1"/>
</dbReference>
<sequence>MLITIICKMLITIICKSCLCKSSAEGLISTINELLSIIQEINSSGVELPPIWQVQLDRFSETLHDGLELCNEVLSSAWWNVCKNFQLARKMKKLEEKVARFPNGAMQAHGLADVLHMRFETAQRFERLEQRLGSICLLMMIFLQGRDGLP</sequence>
<evidence type="ECO:0000256" key="1">
    <source>
        <dbReference type="SAM" id="SignalP"/>
    </source>
</evidence>
<gene>
    <name evidence="3" type="ORF">SLEP1_g50970</name>
</gene>
<evidence type="ECO:0000313" key="4">
    <source>
        <dbReference type="Proteomes" id="UP001054252"/>
    </source>
</evidence>
<name>A0AAV5M1Q7_9ROSI</name>